<dbReference type="Gene3D" id="1.25.40.10">
    <property type="entry name" value="Tetratricopeptide repeat domain"/>
    <property type="match status" value="1"/>
</dbReference>
<organism evidence="2 3">
    <name type="scientific">Paractinoplanes ovalisporus</name>
    <dbReference type="NCBI Taxonomy" id="2810368"/>
    <lineage>
        <taxon>Bacteria</taxon>
        <taxon>Bacillati</taxon>
        <taxon>Actinomycetota</taxon>
        <taxon>Actinomycetes</taxon>
        <taxon>Micromonosporales</taxon>
        <taxon>Micromonosporaceae</taxon>
        <taxon>Paractinoplanes</taxon>
    </lineage>
</organism>
<evidence type="ECO:0008006" key="4">
    <source>
        <dbReference type="Google" id="ProtNLM"/>
    </source>
</evidence>
<dbReference type="InterPro" id="IPR011990">
    <property type="entry name" value="TPR-like_helical_dom_sf"/>
</dbReference>
<evidence type="ECO:0000313" key="3">
    <source>
        <dbReference type="Proteomes" id="UP000632138"/>
    </source>
</evidence>
<evidence type="ECO:0000256" key="1">
    <source>
        <dbReference type="PROSITE-ProRule" id="PRU00339"/>
    </source>
</evidence>
<dbReference type="SUPFAM" id="SSF48452">
    <property type="entry name" value="TPR-like"/>
    <property type="match status" value="1"/>
</dbReference>
<name>A0ABS2A4L7_9ACTN</name>
<sequence length="417" mass="46219">MPATEPVIARRYTRSDPRGSYPRITGAPEPAVNRVALFWRPIVDLTPSPHAGLRMRMLHPVARWLAEPKDGRIVWFSRIGVPGLRRQVLRHAGLDPYDCSGPPGLAEDLRTPDWRNLVAVLERFGELDDHLRALVVFHLAQLSFTEYALRLTGDVEPTGEAGRDHYAYQVARAHSRVPGHTDRAVRVFERIASTTPDPRLAVLAAAQGVSHAVRGKGETALAHRFEGLGLAVEMAADSWHGHLARSRFHRALALLRMVERDLGGMRRELRTAWWCNDQLFAAPADEVSTMVAVENRRILLESEIKAASRAASDVPPGTVREWCGELERMDPDCVETRLVLGDGYAAANDLPRAARWYAAAGELGTSDGAVGWFRAGQAFDRLGERERAVQAMGRCLELDTTAVEPRRYLKEAASDGD</sequence>
<dbReference type="RefSeq" id="WP_203374651.1">
    <property type="nucleotide sequence ID" value="NZ_JAENHP010000001.1"/>
</dbReference>
<gene>
    <name evidence="2" type="ORF">JIG36_04360</name>
</gene>
<dbReference type="EMBL" id="JAENHP010000001">
    <property type="protein sequence ID" value="MBM2614788.1"/>
    <property type="molecule type" value="Genomic_DNA"/>
</dbReference>
<accession>A0ABS2A4L7</accession>
<feature type="repeat" description="TPR" evidence="1">
    <location>
        <begin position="369"/>
        <end position="402"/>
    </location>
</feature>
<dbReference type="Proteomes" id="UP000632138">
    <property type="component" value="Unassembled WGS sequence"/>
</dbReference>
<protein>
    <recommendedName>
        <fullName evidence="4">Tetratricopeptide repeat protein</fullName>
    </recommendedName>
</protein>
<keyword evidence="1" id="KW-0802">TPR repeat</keyword>
<dbReference type="InterPro" id="IPR019734">
    <property type="entry name" value="TPR_rpt"/>
</dbReference>
<proteinExistence type="predicted"/>
<evidence type="ECO:0000313" key="2">
    <source>
        <dbReference type="EMBL" id="MBM2614788.1"/>
    </source>
</evidence>
<reference evidence="2 3" key="1">
    <citation type="submission" date="2021-01" db="EMBL/GenBank/DDBJ databases">
        <title>Actinoplanes sp. nov. LDG1-06 isolated from lichen.</title>
        <authorList>
            <person name="Saeng-In P."/>
            <person name="Phongsopitanun W."/>
            <person name="Kanchanasin P."/>
            <person name="Yuki M."/>
            <person name="Kudo T."/>
            <person name="Ohkuma M."/>
            <person name="Tanasupawat S."/>
        </authorList>
    </citation>
    <scope>NUCLEOTIDE SEQUENCE [LARGE SCALE GENOMIC DNA]</scope>
    <source>
        <strain evidence="2 3">LDG1-06</strain>
    </source>
</reference>
<dbReference type="PROSITE" id="PS50005">
    <property type="entry name" value="TPR"/>
    <property type="match status" value="1"/>
</dbReference>
<keyword evidence="3" id="KW-1185">Reference proteome</keyword>
<comment type="caution">
    <text evidence="2">The sequence shown here is derived from an EMBL/GenBank/DDBJ whole genome shotgun (WGS) entry which is preliminary data.</text>
</comment>